<name>A0ABM8VAG9_9BACL</name>
<evidence type="ECO:0000313" key="3">
    <source>
        <dbReference type="Proteomes" id="UP000730618"/>
    </source>
</evidence>
<proteinExistence type="predicted"/>
<evidence type="ECO:0000259" key="1">
    <source>
        <dbReference type="Pfam" id="PF08818"/>
    </source>
</evidence>
<comment type="caution">
    <text evidence="2">The sequence shown here is derived from an EMBL/GenBank/DDBJ whole genome shotgun (WGS) entry which is preliminary data.</text>
</comment>
<organism evidence="2 3">
    <name type="scientific">Paenibacillus allorhizosphaerae</name>
    <dbReference type="NCBI Taxonomy" id="2849866"/>
    <lineage>
        <taxon>Bacteria</taxon>
        <taxon>Bacillati</taxon>
        <taxon>Bacillota</taxon>
        <taxon>Bacilli</taxon>
        <taxon>Bacillales</taxon>
        <taxon>Paenibacillaceae</taxon>
        <taxon>Paenibacillus</taxon>
    </lineage>
</organism>
<dbReference type="InterPro" id="IPR014922">
    <property type="entry name" value="YdhG-like"/>
</dbReference>
<dbReference type="Pfam" id="PF08818">
    <property type="entry name" value="DUF1801"/>
    <property type="match status" value="1"/>
</dbReference>
<sequence>MTTTKKLPRTTATESIKQSGHEQVVEYLSNLDHPLKMEIEEVRQIILSANTQLSEHIKWNAPSFCYKNEDRITFNLHGKGFFRIIFHCGAKVKENRREGPLFDDHTGLLAWVAVDRAVVKIVDMNDVQAKKDRLTELVTKWIEATGL</sequence>
<accession>A0ABM8VAG9</accession>
<dbReference type="EMBL" id="CAJVCE010000001">
    <property type="protein sequence ID" value="CAG7616428.1"/>
    <property type="molecule type" value="Genomic_DNA"/>
</dbReference>
<evidence type="ECO:0000313" key="2">
    <source>
        <dbReference type="EMBL" id="CAG7616428.1"/>
    </source>
</evidence>
<feature type="domain" description="YdhG-like" evidence="1">
    <location>
        <begin position="38"/>
        <end position="142"/>
    </location>
</feature>
<reference evidence="2 3" key="1">
    <citation type="submission" date="2021-06" db="EMBL/GenBank/DDBJ databases">
        <authorList>
            <person name="Criscuolo A."/>
        </authorList>
    </citation>
    <scope>NUCLEOTIDE SEQUENCE [LARGE SCALE GENOMIC DNA]</scope>
    <source>
        <strain evidence="3">CIP 111802</strain>
    </source>
</reference>
<keyword evidence="3" id="KW-1185">Reference proteome</keyword>
<dbReference type="RefSeq" id="WP_218096660.1">
    <property type="nucleotide sequence ID" value="NZ_CAJVCE010000001.1"/>
</dbReference>
<protein>
    <recommendedName>
        <fullName evidence="1">YdhG-like domain-containing protein</fullName>
    </recommendedName>
</protein>
<dbReference type="Proteomes" id="UP000730618">
    <property type="component" value="Unassembled WGS sequence"/>
</dbReference>
<gene>
    <name evidence="2" type="ORF">PAECIP111802_00287</name>
</gene>